<dbReference type="Proteomes" id="UP000054018">
    <property type="component" value="Unassembled WGS sequence"/>
</dbReference>
<dbReference type="STRING" id="765257.A0A0C9Z0Y9"/>
<feature type="active site" evidence="3">
    <location>
        <position position="278"/>
    </location>
</feature>
<evidence type="ECO:0000256" key="3">
    <source>
        <dbReference type="PIRSR" id="PIRSR601461-1"/>
    </source>
</evidence>
<evidence type="ECO:0000256" key="4">
    <source>
        <dbReference type="RuleBase" id="RU000454"/>
    </source>
</evidence>
<dbReference type="GO" id="GO:0004190">
    <property type="term" value="F:aspartic-type endopeptidase activity"/>
    <property type="evidence" value="ECO:0007669"/>
    <property type="project" value="UniProtKB-KW"/>
</dbReference>
<keyword evidence="5" id="KW-0732">Signal</keyword>
<dbReference type="InterPro" id="IPR033121">
    <property type="entry name" value="PEPTIDASE_A1"/>
</dbReference>
<organism evidence="7 8">
    <name type="scientific">Pisolithus microcarpus 441</name>
    <dbReference type="NCBI Taxonomy" id="765257"/>
    <lineage>
        <taxon>Eukaryota</taxon>
        <taxon>Fungi</taxon>
        <taxon>Dikarya</taxon>
        <taxon>Basidiomycota</taxon>
        <taxon>Agaricomycotina</taxon>
        <taxon>Agaricomycetes</taxon>
        <taxon>Agaricomycetidae</taxon>
        <taxon>Boletales</taxon>
        <taxon>Sclerodermatineae</taxon>
        <taxon>Pisolithaceae</taxon>
        <taxon>Pisolithus</taxon>
    </lineage>
</organism>
<feature type="signal peptide" evidence="5">
    <location>
        <begin position="1"/>
        <end position="20"/>
    </location>
</feature>
<keyword evidence="8" id="KW-1185">Reference proteome</keyword>
<dbReference type="PANTHER" id="PTHR47966">
    <property type="entry name" value="BETA-SITE APP-CLEAVING ENZYME, ISOFORM A-RELATED"/>
    <property type="match status" value="1"/>
</dbReference>
<gene>
    <name evidence="7" type="ORF">PISMIDRAFT_679981</name>
</gene>
<dbReference type="OrthoDB" id="660550at2759"/>
<feature type="domain" description="Peptidase A1" evidence="6">
    <location>
        <begin position="82"/>
        <end position="396"/>
    </location>
</feature>
<reference evidence="7 8" key="1">
    <citation type="submission" date="2014-04" db="EMBL/GenBank/DDBJ databases">
        <authorList>
            <consortium name="DOE Joint Genome Institute"/>
            <person name="Kuo A."/>
            <person name="Kohler A."/>
            <person name="Costa M.D."/>
            <person name="Nagy L.G."/>
            <person name="Floudas D."/>
            <person name="Copeland A."/>
            <person name="Barry K.W."/>
            <person name="Cichocki N."/>
            <person name="Veneault-Fourrey C."/>
            <person name="LaButti K."/>
            <person name="Lindquist E.A."/>
            <person name="Lipzen A."/>
            <person name="Lundell T."/>
            <person name="Morin E."/>
            <person name="Murat C."/>
            <person name="Sun H."/>
            <person name="Tunlid A."/>
            <person name="Henrissat B."/>
            <person name="Grigoriev I.V."/>
            <person name="Hibbett D.S."/>
            <person name="Martin F."/>
            <person name="Nordberg H.P."/>
            <person name="Cantor M.N."/>
            <person name="Hua S.X."/>
        </authorList>
    </citation>
    <scope>NUCLEOTIDE SEQUENCE [LARGE SCALE GENOMIC DNA]</scope>
    <source>
        <strain evidence="7 8">441</strain>
    </source>
</reference>
<feature type="chain" id="PRO_5002217858" description="Peptidase A1 domain-containing protein" evidence="5">
    <location>
        <begin position="21"/>
        <end position="406"/>
    </location>
</feature>
<dbReference type="PRINTS" id="PR00792">
    <property type="entry name" value="PEPSIN"/>
</dbReference>
<dbReference type="SUPFAM" id="SSF50630">
    <property type="entry name" value="Acid proteases"/>
    <property type="match status" value="1"/>
</dbReference>
<dbReference type="AlphaFoldDB" id="A0A0C9Z0Y9"/>
<dbReference type="InterPro" id="IPR001461">
    <property type="entry name" value="Aspartic_peptidase_A1"/>
</dbReference>
<reference evidence="8" key="2">
    <citation type="submission" date="2015-01" db="EMBL/GenBank/DDBJ databases">
        <title>Evolutionary Origins and Diversification of the Mycorrhizal Mutualists.</title>
        <authorList>
            <consortium name="DOE Joint Genome Institute"/>
            <consortium name="Mycorrhizal Genomics Consortium"/>
            <person name="Kohler A."/>
            <person name="Kuo A."/>
            <person name="Nagy L.G."/>
            <person name="Floudas D."/>
            <person name="Copeland A."/>
            <person name="Barry K.W."/>
            <person name="Cichocki N."/>
            <person name="Veneault-Fourrey C."/>
            <person name="LaButti K."/>
            <person name="Lindquist E.A."/>
            <person name="Lipzen A."/>
            <person name="Lundell T."/>
            <person name="Morin E."/>
            <person name="Murat C."/>
            <person name="Riley R."/>
            <person name="Ohm R."/>
            <person name="Sun H."/>
            <person name="Tunlid A."/>
            <person name="Henrissat B."/>
            <person name="Grigoriev I.V."/>
            <person name="Hibbett D.S."/>
            <person name="Martin F."/>
        </authorList>
    </citation>
    <scope>NUCLEOTIDE SEQUENCE [LARGE SCALE GENOMIC DNA]</scope>
    <source>
        <strain evidence="8">441</strain>
    </source>
</reference>
<evidence type="ECO:0000259" key="6">
    <source>
        <dbReference type="PROSITE" id="PS51767"/>
    </source>
</evidence>
<dbReference type="InterPro" id="IPR001969">
    <property type="entry name" value="Aspartic_peptidase_AS"/>
</dbReference>
<sequence length="406" mass="42814">MFPYWALLSLLTLYLPAVAASPVHRMPSVVGKLALTLVTGLNATGISNIADADRARIKFMREKGGFRKRDASVSVTNSIVLYLAQVGVGSPSTEYTLLVDTGSSNTWVGANKAYTPTSTSHYTGDTVYVSYGSGNFSGREYIDMVSLGNGLTVNQQSIGVATQSQGLSGAGIDGIIGLGPADLTRGTVSNTNTVPTVVDNLYSQGTISSAVLGVYFIPASDSNSGELTFGDYDASAISGTVNYAPITSTYPSNLYWGIDQSITYGGNTILSSTAGIVDTGTTLILIATNAFQTYQSATGGVMDTTTGLLRITQSQYNNLQTLSFHVSAQNYDLIPNAQIWPRSLNTAIGGSSSYIYLVVADIGTPSGSGMDFANGYTFLERYYSIYDTTNARVGFAATKYTDSTSN</sequence>
<protein>
    <recommendedName>
        <fullName evidence="6">Peptidase A1 domain-containing protein</fullName>
    </recommendedName>
</protein>
<dbReference type="PROSITE" id="PS51767">
    <property type="entry name" value="PEPTIDASE_A1"/>
    <property type="match status" value="1"/>
</dbReference>
<proteinExistence type="inferred from homology"/>
<dbReference type="PANTHER" id="PTHR47966:SF51">
    <property type="entry name" value="BETA-SITE APP-CLEAVING ENZYME, ISOFORM A-RELATED"/>
    <property type="match status" value="1"/>
</dbReference>
<dbReference type="CDD" id="cd05471">
    <property type="entry name" value="pepsin_like"/>
    <property type="match status" value="1"/>
</dbReference>
<dbReference type="Gene3D" id="2.40.70.10">
    <property type="entry name" value="Acid Proteases"/>
    <property type="match status" value="2"/>
</dbReference>
<keyword evidence="2 4" id="KW-0064">Aspartyl protease</keyword>
<dbReference type="GO" id="GO:0006508">
    <property type="term" value="P:proteolysis"/>
    <property type="evidence" value="ECO:0007669"/>
    <property type="project" value="UniProtKB-KW"/>
</dbReference>
<keyword evidence="4" id="KW-0378">Hydrolase</keyword>
<evidence type="ECO:0000313" key="7">
    <source>
        <dbReference type="EMBL" id="KIK22746.1"/>
    </source>
</evidence>
<comment type="similarity">
    <text evidence="1 4">Belongs to the peptidase A1 family.</text>
</comment>
<accession>A0A0C9Z0Y9</accession>
<dbReference type="PROSITE" id="PS00141">
    <property type="entry name" value="ASP_PROTEASE"/>
    <property type="match status" value="2"/>
</dbReference>
<evidence type="ECO:0000256" key="5">
    <source>
        <dbReference type="SAM" id="SignalP"/>
    </source>
</evidence>
<evidence type="ECO:0000313" key="8">
    <source>
        <dbReference type="Proteomes" id="UP000054018"/>
    </source>
</evidence>
<dbReference type="InterPro" id="IPR021109">
    <property type="entry name" value="Peptidase_aspartic_dom_sf"/>
</dbReference>
<dbReference type="EMBL" id="KN833736">
    <property type="protein sequence ID" value="KIK22746.1"/>
    <property type="molecule type" value="Genomic_DNA"/>
</dbReference>
<keyword evidence="4" id="KW-0645">Protease</keyword>
<dbReference type="InterPro" id="IPR034164">
    <property type="entry name" value="Pepsin-like_dom"/>
</dbReference>
<name>A0A0C9Z0Y9_9AGAM</name>
<evidence type="ECO:0000256" key="1">
    <source>
        <dbReference type="ARBA" id="ARBA00007447"/>
    </source>
</evidence>
<dbReference type="HOGENOM" id="CLU_038846_0_0_1"/>
<dbReference type="Pfam" id="PF00026">
    <property type="entry name" value="Asp"/>
    <property type="match status" value="1"/>
</dbReference>
<evidence type="ECO:0000256" key="2">
    <source>
        <dbReference type="ARBA" id="ARBA00022750"/>
    </source>
</evidence>
<feature type="active site" evidence="3">
    <location>
        <position position="100"/>
    </location>
</feature>